<dbReference type="GO" id="GO:0005198">
    <property type="term" value="F:structural molecule activity"/>
    <property type="evidence" value="ECO:0007669"/>
    <property type="project" value="InterPro"/>
</dbReference>
<name>A0A5B2X6D5_9PSEU</name>
<dbReference type="AlphaFoldDB" id="A0A5B2X6D5"/>
<dbReference type="EMBL" id="VUOB01000041">
    <property type="protein sequence ID" value="KAA2258793.1"/>
    <property type="molecule type" value="Genomic_DNA"/>
</dbReference>
<dbReference type="NCBIfam" id="TIGR02241">
    <property type="entry name" value="conserved hypothetical phage tail region protein"/>
    <property type="match status" value="1"/>
</dbReference>
<reference evidence="1 2" key="1">
    <citation type="submission" date="2019-09" db="EMBL/GenBank/DDBJ databases">
        <title>Goodfellowia gen. nov., a new genus of the Pseudonocardineae related to Actinoalloteichus, containing Goodfellowia coeruleoviolacea gen. nov., comb. nov. gen. nov., comb. nov.</title>
        <authorList>
            <person name="Labeda D."/>
        </authorList>
    </citation>
    <scope>NUCLEOTIDE SEQUENCE [LARGE SCALE GENOMIC DNA]</scope>
    <source>
        <strain evidence="1 2">AN110305</strain>
    </source>
</reference>
<dbReference type="Pfam" id="PF06841">
    <property type="entry name" value="Phage_T4_gp19"/>
    <property type="match status" value="1"/>
</dbReference>
<dbReference type="RefSeq" id="WP_149851806.1">
    <property type="nucleotide sequence ID" value="NZ_VUOB01000041.1"/>
</dbReference>
<dbReference type="OrthoDB" id="9799891at2"/>
<comment type="caution">
    <text evidence="1">The sequence shown here is derived from an EMBL/GenBank/DDBJ whole genome shotgun (WGS) entry which is preliminary data.</text>
</comment>
<gene>
    <name evidence="1" type="ORF">F0L68_23500</name>
</gene>
<protein>
    <submittedName>
        <fullName evidence="1">Phage tail protein</fullName>
    </submittedName>
</protein>
<evidence type="ECO:0000313" key="1">
    <source>
        <dbReference type="EMBL" id="KAA2258793.1"/>
    </source>
</evidence>
<accession>A0A5B2X6D5</accession>
<evidence type="ECO:0000313" key="2">
    <source>
        <dbReference type="Proteomes" id="UP000323454"/>
    </source>
</evidence>
<dbReference type="PANTHER" id="PTHR38009">
    <property type="entry name" value="CONSERVED HYPOTHETICAL PHAGE TAIL PROTEIN"/>
    <property type="match status" value="1"/>
</dbReference>
<dbReference type="InterPro" id="IPR011747">
    <property type="entry name" value="CHP02241"/>
</dbReference>
<proteinExistence type="predicted"/>
<keyword evidence="2" id="KW-1185">Reference proteome</keyword>
<sequence length="150" mass="16760">MPISSDTMIGLVNRFQVTLDDGKIDLGSWSKVDGLNVKWDVAEYRTGDQGNERYFFPGATQYEVIKLTRAACADTMKVKEYLSNNSFKAKAMTGHIKLCDAANKEVAHWDLTRTVPMRWAITAFDSSASSVATETLELHHAGFLDDQVQH</sequence>
<dbReference type="Proteomes" id="UP000323454">
    <property type="component" value="Unassembled WGS sequence"/>
</dbReference>
<reference evidence="1 2" key="2">
    <citation type="submission" date="2019-09" db="EMBL/GenBank/DDBJ databases">
        <authorList>
            <person name="Jin C."/>
        </authorList>
    </citation>
    <scope>NUCLEOTIDE SEQUENCE [LARGE SCALE GENOMIC DNA]</scope>
    <source>
        <strain evidence="1 2">AN110305</strain>
    </source>
</reference>
<organism evidence="1 2">
    <name type="scientific">Solihabitans fulvus</name>
    <dbReference type="NCBI Taxonomy" id="1892852"/>
    <lineage>
        <taxon>Bacteria</taxon>
        <taxon>Bacillati</taxon>
        <taxon>Actinomycetota</taxon>
        <taxon>Actinomycetes</taxon>
        <taxon>Pseudonocardiales</taxon>
        <taxon>Pseudonocardiaceae</taxon>
        <taxon>Solihabitans</taxon>
    </lineage>
</organism>
<dbReference type="PANTHER" id="PTHR38009:SF1">
    <property type="entry name" value="CONSERVED HYPOTHETICAL PHAGE TAIL PROTEIN"/>
    <property type="match status" value="1"/>
</dbReference>
<dbReference type="InterPro" id="IPR010667">
    <property type="entry name" value="Phage_T4_Gp19"/>
</dbReference>